<dbReference type="EMBL" id="JARKNE010000006">
    <property type="protein sequence ID" value="KAK5826099.1"/>
    <property type="molecule type" value="Genomic_DNA"/>
</dbReference>
<accession>A0ABR0PNV8</accession>
<evidence type="ECO:0000256" key="1">
    <source>
        <dbReference type="SAM" id="MobiDB-lite"/>
    </source>
</evidence>
<feature type="region of interest" description="Disordered" evidence="1">
    <location>
        <begin position="76"/>
        <end position="100"/>
    </location>
</feature>
<organism evidence="2 3">
    <name type="scientific">Gossypium arboreum</name>
    <name type="common">Tree cotton</name>
    <name type="synonym">Gossypium nanking</name>
    <dbReference type="NCBI Taxonomy" id="29729"/>
    <lineage>
        <taxon>Eukaryota</taxon>
        <taxon>Viridiplantae</taxon>
        <taxon>Streptophyta</taxon>
        <taxon>Embryophyta</taxon>
        <taxon>Tracheophyta</taxon>
        <taxon>Spermatophyta</taxon>
        <taxon>Magnoliopsida</taxon>
        <taxon>eudicotyledons</taxon>
        <taxon>Gunneridae</taxon>
        <taxon>Pentapetalae</taxon>
        <taxon>rosids</taxon>
        <taxon>malvids</taxon>
        <taxon>Malvales</taxon>
        <taxon>Malvaceae</taxon>
        <taxon>Malvoideae</taxon>
        <taxon>Gossypium</taxon>
    </lineage>
</organism>
<reference evidence="2 3" key="1">
    <citation type="submission" date="2023-03" db="EMBL/GenBank/DDBJ databases">
        <title>WGS of Gossypium arboreum.</title>
        <authorList>
            <person name="Yu D."/>
        </authorList>
    </citation>
    <scope>NUCLEOTIDE SEQUENCE [LARGE SCALE GENOMIC DNA]</scope>
    <source>
        <tissue evidence="2">Leaf</tissue>
    </source>
</reference>
<keyword evidence="3" id="KW-1185">Reference proteome</keyword>
<comment type="caution">
    <text evidence="2">The sequence shown here is derived from an EMBL/GenBank/DDBJ whole genome shotgun (WGS) entry which is preliminary data.</text>
</comment>
<name>A0ABR0PNV8_GOSAR</name>
<protein>
    <submittedName>
        <fullName evidence="2">Uncharacterized protein</fullName>
    </submittedName>
</protein>
<proteinExistence type="predicted"/>
<sequence length="100" mass="11608">MMISESFQVASITEKLPLAWNDFKNYLKHKRKEMSVEDLIVRLRVEEDNRDTKKRFNKVANDNGARENVVEVKKYFKKGKQPQNGSKLGPKGGISKKQKI</sequence>
<dbReference type="Proteomes" id="UP001358586">
    <property type="component" value="Chromosome 6"/>
</dbReference>
<evidence type="ECO:0000313" key="2">
    <source>
        <dbReference type="EMBL" id="KAK5826099.1"/>
    </source>
</evidence>
<evidence type="ECO:0000313" key="3">
    <source>
        <dbReference type="Proteomes" id="UP001358586"/>
    </source>
</evidence>
<gene>
    <name evidence="2" type="ORF">PVK06_021008</name>
</gene>